<evidence type="ECO:0008006" key="4">
    <source>
        <dbReference type="Google" id="ProtNLM"/>
    </source>
</evidence>
<reference evidence="2 3" key="1">
    <citation type="submission" date="2020-06" db="EMBL/GenBank/DDBJ databases">
        <title>REHAB project genomes.</title>
        <authorList>
            <person name="Shaw L.P."/>
        </authorList>
    </citation>
    <scope>NUCLEOTIDE SEQUENCE [LARGE SCALE GENOMIC DNA]</scope>
    <source>
        <strain evidence="2 3">RHBSTW-00777</strain>
        <plasmid evidence="3">prhbstw-00777_2</plasmid>
    </source>
</reference>
<evidence type="ECO:0000313" key="2">
    <source>
        <dbReference type="EMBL" id="QLX32609.1"/>
    </source>
</evidence>
<sequence>MDIVGRATDEGRFAFCSLNYNIPYVKIILAVSTFISLSITSAFGAPVRYVHNMDLSLLQTSKTEITSAELCAQIGAHECSTNFTVSPAGGNLGAHIRLNNKFTIGENVMIQPAQCTSNGSVISVNKAFWVLQLELGGKEYNVQTAPHIATPGTGTLSVIANPHSGSIGAISGKNVNQCRIPLVHTLDQTSIGEVVFTGVIQTYVPPAIKLGENNIAVHASASGDWVVTTPVKITTGPARMTIRSTEDIQIGLGNPWSPMGNEFLTDFSDERGGVYTSTLKVKGRLRNNNVHQQVSINFILETT</sequence>
<keyword evidence="1" id="KW-1133">Transmembrane helix</keyword>
<name>A0A7L6LI38_9ESCH</name>
<gene>
    <name evidence="2" type="ORF">HV276_23080</name>
</gene>
<keyword evidence="1" id="KW-0812">Transmembrane</keyword>
<geneLocation type="plasmid" evidence="3">
    <name>prhbstw-00777_2</name>
</geneLocation>
<dbReference type="Proteomes" id="UP000512146">
    <property type="component" value="Plasmid pRHBSTW-00777_2"/>
</dbReference>
<proteinExistence type="predicted"/>
<keyword evidence="1" id="KW-0472">Membrane</keyword>
<dbReference type="AlphaFoldDB" id="A0A7L6LI38"/>
<dbReference type="RefSeq" id="WP_181503377.1">
    <property type="nucleotide sequence ID" value="NZ_CP056166.1"/>
</dbReference>
<organism evidence="2 3">
    <name type="scientific">Escherichia marmotae</name>
    <dbReference type="NCBI Taxonomy" id="1499973"/>
    <lineage>
        <taxon>Bacteria</taxon>
        <taxon>Pseudomonadati</taxon>
        <taxon>Pseudomonadota</taxon>
        <taxon>Gammaproteobacteria</taxon>
        <taxon>Enterobacterales</taxon>
        <taxon>Enterobacteriaceae</taxon>
        <taxon>Escherichia</taxon>
    </lineage>
</organism>
<accession>A0A7L6LI38</accession>
<protein>
    <recommendedName>
        <fullName evidence="4">Fimbrial protein</fullName>
    </recommendedName>
</protein>
<evidence type="ECO:0000313" key="3">
    <source>
        <dbReference type="Proteomes" id="UP000512146"/>
    </source>
</evidence>
<keyword evidence="2" id="KW-0614">Plasmid</keyword>
<dbReference type="EMBL" id="CP056166">
    <property type="protein sequence ID" value="QLX32609.1"/>
    <property type="molecule type" value="Genomic_DNA"/>
</dbReference>
<evidence type="ECO:0000256" key="1">
    <source>
        <dbReference type="SAM" id="Phobius"/>
    </source>
</evidence>
<feature type="transmembrane region" description="Helical" evidence="1">
    <location>
        <begin position="27"/>
        <end position="47"/>
    </location>
</feature>